<evidence type="ECO:0000259" key="1">
    <source>
        <dbReference type="Pfam" id="PF12680"/>
    </source>
</evidence>
<reference evidence="2 3" key="1">
    <citation type="submission" date="2021-01" db="EMBL/GenBank/DDBJ databases">
        <title>FDA dAtabase for Regulatory Grade micrObial Sequences (FDA-ARGOS): Supporting development and validation of Infectious Disease Dx tests.</title>
        <authorList>
            <person name="Blissenbach B."/>
            <person name="Krut O."/>
            <person name="Tallon L."/>
            <person name="Sadzewicz L."/>
            <person name="Zhao X."/>
            <person name="Boylan J."/>
            <person name="Ott S."/>
            <person name="Bowen H."/>
            <person name="Vavikolanu K."/>
            <person name="Mehta A."/>
            <person name="Aluvathingal J."/>
            <person name="Nadendla S."/>
            <person name="Yan Y."/>
            <person name="Sichtig H."/>
        </authorList>
    </citation>
    <scope>NUCLEOTIDE SEQUENCE [LARGE SCALE GENOMIC DNA]</scope>
    <source>
        <strain evidence="2 3">FDAARGOS_1081</strain>
        <plasmid evidence="2 3">unnamed</plasmid>
    </source>
</reference>
<keyword evidence="3" id="KW-1185">Reference proteome</keyword>
<name>A0ABX7DAZ6_SERLI</name>
<evidence type="ECO:0000313" key="2">
    <source>
        <dbReference type="EMBL" id="QQU58032.1"/>
    </source>
</evidence>
<geneLocation type="plasmid" evidence="2 3">
    <name>unnamed</name>
</geneLocation>
<dbReference type="RefSeq" id="WP_201896573.1">
    <property type="nucleotide sequence ID" value="NZ_CP068149.1"/>
</dbReference>
<dbReference type="InterPro" id="IPR032710">
    <property type="entry name" value="NTF2-like_dom_sf"/>
</dbReference>
<evidence type="ECO:0000313" key="3">
    <source>
        <dbReference type="Proteomes" id="UP000595237"/>
    </source>
</evidence>
<accession>A0ABX7DAZ6</accession>
<feature type="domain" description="SnoaL-like" evidence="1">
    <location>
        <begin position="12"/>
        <end position="83"/>
    </location>
</feature>
<organism evidence="2 3">
    <name type="scientific">Serratia liquefaciens</name>
    <dbReference type="NCBI Taxonomy" id="614"/>
    <lineage>
        <taxon>Bacteria</taxon>
        <taxon>Pseudomonadati</taxon>
        <taxon>Pseudomonadota</taxon>
        <taxon>Gammaproteobacteria</taxon>
        <taxon>Enterobacterales</taxon>
        <taxon>Yersiniaceae</taxon>
        <taxon>Serratia</taxon>
    </lineage>
</organism>
<dbReference type="Gene3D" id="3.10.450.50">
    <property type="match status" value="1"/>
</dbReference>
<dbReference type="Proteomes" id="UP000595237">
    <property type="component" value="Plasmid unnamed"/>
</dbReference>
<gene>
    <name evidence="2" type="ORF">I6I38_24990</name>
</gene>
<proteinExistence type="predicted"/>
<dbReference type="InterPro" id="IPR037401">
    <property type="entry name" value="SnoaL-like"/>
</dbReference>
<dbReference type="Pfam" id="PF12680">
    <property type="entry name" value="SnoaL_2"/>
    <property type="match status" value="1"/>
</dbReference>
<sequence>MSLSLPHAISIYFAISNGSDTASVKLCFTNDAVVIDEGKTHSGYAAIEAWQRATKAAFDYSVEPIEVLTEVDRVTVTSNVAGNFPNSPVVLKHAFGLVGGKIYTLGIV</sequence>
<dbReference type="SUPFAM" id="SSF54427">
    <property type="entry name" value="NTF2-like"/>
    <property type="match status" value="1"/>
</dbReference>
<dbReference type="EMBL" id="CP068149">
    <property type="protein sequence ID" value="QQU58032.1"/>
    <property type="molecule type" value="Genomic_DNA"/>
</dbReference>
<protein>
    <submittedName>
        <fullName evidence="2">Nuclear transport factor 2 family protein</fullName>
    </submittedName>
</protein>
<keyword evidence="2" id="KW-0614">Plasmid</keyword>